<proteinExistence type="predicted"/>
<gene>
    <name evidence="1" type="ORF">WMSIL1_LOCUS9105</name>
</gene>
<evidence type="ECO:0000313" key="2">
    <source>
        <dbReference type="Proteomes" id="UP000321570"/>
    </source>
</evidence>
<evidence type="ECO:0000313" key="1">
    <source>
        <dbReference type="EMBL" id="VUZ50114.1"/>
    </source>
</evidence>
<accession>A0A564YU79</accession>
<name>A0A564YU79_HYMDI</name>
<protein>
    <submittedName>
        <fullName evidence="1">Uncharacterized protein</fullName>
    </submittedName>
</protein>
<dbReference type="AlphaFoldDB" id="A0A564YU79"/>
<reference evidence="1 2" key="1">
    <citation type="submission" date="2019-07" db="EMBL/GenBank/DDBJ databases">
        <authorList>
            <person name="Jastrzebski P J."/>
            <person name="Paukszto L."/>
            <person name="Jastrzebski P J."/>
        </authorList>
    </citation>
    <scope>NUCLEOTIDE SEQUENCE [LARGE SCALE GENOMIC DNA]</scope>
    <source>
        <strain evidence="1 2">WMS-il1</strain>
    </source>
</reference>
<sequence length="115" mass="13064">MKVFVLLSLPELIYRPPWSSPRNILVSVATFELNPCSLAILSDRLWWMIKAGSKLVLLNLFHSRETVLKVVAQNADEAALPYHEDHMRSHINPSLAGPIQAIPYLILVDSYSEWP</sequence>
<organism evidence="1 2">
    <name type="scientific">Hymenolepis diminuta</name>
    <name type="common">Rat tapeworm</name>
    <dbReference type="NCBI Taxonomy" id="6216"/>
    <lineage>
        <taxon>Eukaryota</taxon>
        <taxon>Metazoa</taxon>
        <taxon>Spiralia</taxon>
        <taxon>Lophotrochozoa</taxon>
        <taxon>Platyhelminthes</taxon>
        <taxon>Cestoda</taxon>
        <taxon>Eucestoda</taxon>
        <taxon>Cyclophyllidea</taxon>
        <taxon>Hymenolepididae</taxon>
        <taxon>Hymenolepis</taxon>
    </lineage>
</organism>
<dbReference type="EMBL" id="CABIJS010000344">
    <property type="protein sequence ID" value="VUZ50114.1"/>
    <property type="molecule type" value="Genomic_DNA"/>
</dbReference>
<keyword evidence="2" id="KW-1185">Reference proteome</keyword>
<dbReference type="Proteomes" id="UP000321570">
    <property type="component" value="Unassembled WGS sequence"/>
</dbReference>